<proteinExistence type="inferred from homology"/>
<keyword evidence="4" id="KW-0472">Membrane</keyword>
<dbReference type="Pfam" id="PF07980">
    <property type="entry name" value="SusD_RagB"/>
    <property type="match status" value="1"/>
</dbReference>
<dbReference type="RefSeq" id="WP_013548450.1">
    <property type="nucleotide sequence ID" value="NC_014933.1"/>
</dbReference>
<keyword evidence="3 6" id="KW-0732">Signal</keyword>
<dbReference type="InterPro" id="IPR012944">
    <property type="entry name" value="SusD_RagB_dom"/>
</dbReference>
<evidence type="ECO:0000259" key="7">
    <source>
        <dbReference type="Pfam" id="PF07980"/>
    </source>
</evidence>
<dbReference type="OrthoDB" id="5694214at2"/>
<dbReference type="AlphaFoldDB" id="E6SPA6"/>
<sequence length="657" mass="73307">MKKNKLIKYACLGILGTFMASSCSDIMDTEPFTSYSEDLVWSSKSTADAFVVGTYSSVLGLADYTSAAGRSIWTPYGNYDDLGNADGSPRESYDVSTNMGINQFSTLRNCNLIIEKAAASTGMSENEKAQLVAEGHCLRGMVFLSQAQWMGRFIPATEVYSYPEDTVKFYKMDLTANPTESYKYVMADFDAAIQGLPETSSSGRINLYAAHILRSRAALQAYAYTKDESYLTKALESCNAVINSGKYSLVNSEAAYKNMFLAGGAYSSPEIILAYYRLANNTTCGSITEIQNTVPNISNDDLAQTGATDRLANPGGVRVLESWARYFPTQDLVDQFLVNDETTGAAVAWWESSQYKNNVTEMDPSTCKQGSVGSNTDTKRYMPTETEAAESLSWSNGQKSRCIVRYGELKAGAEKNISQLMYENRDARFYGTVVYDQSTWQGETITTNFGGNAWSGCREGSPSSWYTTNSNYYWRKGVYEVSPRPYVSNQTDYHYVICRLAEAYLNAAEVYLYKKEVANAVKMLNVTRTTHGQIHESTATTLAEAWSDYKRERICEFVFEGGSNLYHSMLRWGLANSAKATFSDGYADADVIPELDMPVSKIYISNDRKKMAVGYITFADQYKRKFTPERRYLMPIPQGFIDDRNAYGITTTQNPGW</sequence>
<dbReference type="SUPFAM" id="SSF48452">
    <property type="entry name" value="TPR-like"/>
    <property type="match status" value="1"/>
</dbReference>
<dbReference type="eggNOG" id="COG1435">
    <property type="taxonomic scope" value="Bacteria"/>
</dbReference>
<reference key="1">
    <citation type="submission" date="2010-11" db="EMBL/GenBank/DDBJ databases">
        <title>The complete genome of Bacteroides helcogenes P 36-108.</title>
        <authorList>
            <consortium name="US DOE Joint Genome Institute (JGI-PGF)"/>
            <person name="Lucas S."/>
            <person name="Copeland A."/>
            <person name="Lapidus A."/>
            <person name="Bruce D."/>
            <person name="Goodwin L."/>
            <person name="Pitluck S."/>
            <person name="Kyrpides N."/>
            <person name="Mavromatis K."/>
            <person name="Ivanova N."/>
            <person name="Zeytun A."/>
            <person name="Brettin T."/>
            <person name="Detter J.C."/>
            <person name="Tapia R."/>
            <person name="Han C."/>
            <person name="Land M."/>
            <person name="Hauser L."/>
            <person name="Markowitz V."/>
            <person name="Cheng J.-F."/>
            <person name="Hugenholtz P."/>
            <person name="Woyke T."/>
            <person name="Wu D."/>
            <person name="Gronow S."/>
            <person name="Wellnitz S."/>
            <person name="Brambilla E."/>
            <person name="Klenk H.-P."/>
            <person name="Eisen J.A."/>
        </authorList>
    </citation>
    <scope>NUCLEOTIDE SEQUENCE</scope>
    <source>
        <strain>P 36-108</strain>
    </source>
</reference>
<evidence type="ECO:0000256" key="1">
    <source>
        <dbReference type="ARBA" id="ARBA00004442"/>
    </source>
</evidence>
<evidence type="ECO:0000256" key="6">
    <source>
        <dbReference type="SAM" id="SignalP"/>
    </source>
</evidence>
<protein>
    <submittedName>
        <fullName evidence="8">RagB/SusD domain protein</fullName>
    </submittedName>
</protein>
<reference evidence="8 9" key="2">
    <citation type="journal article" date="2011" name="Stand. Genomic Sci.">
        <title>Complete genome sequence of Bacteroides helcogenes type strain (P 36-108).</title>
        <authorList>
            <person name="Pati A."/>
            <person name="Gronow S."/>
            <person name="Zeytun A."/>
            <person name="Lapidus A."/>
            <person name="Nolan M."/>
            <person name="Hammon N."/>
            <person name="Deshpande S."/>
            <person name="Cheng J.F."/>
            <person name="Tapia R."/>
            <person name="Han C."/>
            <person name="Goodwin L."/>
            <person name="Pitluck S."/>
            <person name="Liolios K."/>
            <person name="Pagani I."/>
            <person name="Ivanova N."/>
            <person name="Mavromatis K."/>
            <person name="Chen A."/>
            <person name="Palaniappan K."/>
            <person name="Land M."/>
            <person name="Hauser L."/>
            <person name="Chang Y.J."/>
            <person name="Jeffries C.D."/>
            <person name="Detter J.C."/>
            <person name="Brambilla E."/>
            <person name="Rohde M."/>
            <person name="Goker M."/>
            <person name="Woyke T."/>
            <person name="Bristow J."/>
            <person name="Eisen J.A."/>
            <person name="Markowitz V."/>
            <person name="Hugenholtz P."/>
            <person name="Kyrpides N.C."/>
            <person name="Klenk H.P."/>
            <person name="Lucas S."/>
        </authorList>
    </citation>
    <scope>NUCLEOTIDE SEQUENCE [LARGE SCALE GENOMIC DNA]</scope>
    <source>
        <strain evidence="9">ATCC 35417 / DSM 20613 / JCM 6297 / CCUG 15421 / P 36-108</strain>
    </source>
</reference>
<dbReference type="PROSITE" id="PS51257">
    <property type="entry name" value="PROKAR_LIPOPROTEIN"/>
    <property type="match status" value="1"/>
</dbReference>
<evidence type="ECO:0000256" key="4">
    <source>
        <dbReference type="ARBA" id="ARBA00023136"/>
    </source>
</evidence>
<keyword evidence="5" id="KW-0998">Cell outer membrane</keyword>
<feature type="signal peptide" evidence="6">
    <location>
        <begin position="1"/>
        <end position="20"/>
    </location>
</feature>
<feature type="domain" description="RagB/SusD" evidence="7">
    <location>
        <begin position="301"/>
        <end position="657"/>
    </location>
</feature>
<dbReference type="Gene3D" id="1.25.40.390">
    <property type="match status" value="1"/>
</dbReference>
<evidence type="ECO:0000313" key="8">
    <source>
        <dbReference type="EMBL" id="ADV44863.1"/>
    </source>
</evidence>
<accession>E6SPA6</accession>
<dbReference type="GO" id="GO:0009279">
    <property type="term" value="C:cell outer membrane"/>
    <property type="evidence" value="ECO:0007669"/>
    <property type="project" value="UniProtKB-SubCell"/>
</dbReference>
<evidence type="ECO:0000256" key="2">
    <source>
        <dbReference type="ARBA" id="ARBA00006275"/>
    </source>
</evidence>
<evidence type="ECO:0000256" key="3">
    <source>
        <dbReference type="ARBA" id="ARBA00022729"/>
    </source>
</evidence>
<name>E6SPA6_BACT6</name>
<evidence type="ECO:0000313" key="9">
    <source>
        <dbReference type="Proteomes" id="UP000008630"/>
    </source>
</evidence>
<gene>
    <name evidence="8" type="ordered locus">Bache_2928</name>
</gene>
<dbReference type="PATRIC" id="fig|693979.3.peg.3069"/>
<dbReference type="STRING" id="693979.Bache_2928"/>
<dbReference type="InterPro" id="IPR011990">
    <property type="entry name" value="TPR-like_helical_dom_sf"/>
</dbReference>
<dbReference type="EMBL" id="CP002352">
    <property type="protein sequence ID" value="ADV44863.1"/>
    <property type="molecule type" value="Genomic_DNA"/>
</dbReference>
<dbReference type="HOGENOM" id="CLU_015553_0_2_10"/>
<dbReference type="Proteomes" id="UP000008630">
    <property type="component" value="Chromosome"/>
</dbReference>
<dbReference type="KEGG" id="bhl:Bache_2928"/>
<comment type="similarity">
    <text evidence="2">Belongs to the SusD family.</text>
</comment>
<comment type="subcellular location">
    <subcellularLocation>
        <location evidence="1">Cell outer membrane</location>
    </subcellularLocation>
</comment>
<feature type="chain" id="PRO_5003210959" evidence="6">
    <location>
        <begin position="21"/>
        <end position="657"/>
    </location>
</feature>
<evidence type="ECO:0000256" key="5">
    <source>
        <dbReference type="ARBA" id="ARBA00023237"/>
    </source>
</evidence>
<organism evidence="8 9">
    <name type="scientific">Bacteroides helcogenes (strain ATCC 35417 / DSM 20613 / JCM 6297 / CCUG 15421 / P 36-108)</name>
    <dbReference type="NCBI Taxonomy" id="693979"/>
    <lineage>
        <taxon>Bacteria</taxon>
        <taxon>Pseudomonadati</taxon>
        <taxon>Bacteroidota</taxon>
        <taxon>Bacteroidia</taxon>
        <taxon>Bacteroidales</taxon>
        <taxon>Bacteroidaceae</taxon>
        <taxon>Bacteroides</taxon>
    </lineage>
</organism>
<keyword evidence="9" id="KW-1185">Reference proteome</keyword>